<keyword evidence="5" id="KW-0460">Magnesium</keyword>
<dbReference type="RefSeq" id="WP_074823696.1">
    <property type="nucleotide sequence ID" value="NZ_FOEV01000004.1"/>
</dbReference>
<reference evidence="8 9" key="1">
    <citation type="submission" date="2016-10" db="EMBL/GenBank/DDBJ databases">
        <authorList>
            <person name="Varghese N."/>
            <person name="Submissions S."/>
        </authorList>
    </citation>
    <scope>NUCLEOTIDE SEQUENCE [LARGE SCALE GENOMIC DNA]</scope>
    <source>
        <strain evidence="8 9">LMG 21974</strain>
    </source>
</reference>
<dbReference type="Gene3D" id="1.10.600.10">
    <property type="entry name" value="Farnesyl Diphosphate Synthase"/>
    <property type="match status" value="1"/>
</dbReference>
<dbReference type="PANTHER" id="PTHR43281:SF1">
    <property type="entry name" value="FARNESYL DIPHOSPHATE SYNTHASE"/>
    <property type="match status" value="1"/>
</dbReference>
<dbReference type="InterPro" id="IPR008949">
    <property type="entry name" value="Isoprenoid_synthase_dom_sf"/>
</dbReference>
<keyword evidence="6" id="KW-0414">Isoprene biosynthesis</keyword>
<dbReference type="SFLD" id="SFLDS00005">
    <property type="entry name" value="Isoprenoid_Synthase_Type_I"/>
    <property type="match status" value="1"/>
</dbReference>
<organism evidence="8 9">
    <name type="scientific">Pseudomonas lutea</name>
    <dbReference type="NCBI Taxonomy" id="243924"/>
    <lineage>
        <taxon>Bacteria</taxon>
        <taxon>Pseudomonadati</taxon>
        <taxon>Pseudomonadota</taxon>
        <taxon>Gammaproteobacteria</taxon>
        <taxon>Pseudomonadales</taxon>
        <taxon>Pseudomonadaceae</taxon>
        <taxon>Pseudomonas</taxon>
    </lineage>
</organism>
<keyword evidence="4" id="KW-0479">Metal-binding</keyword>
<dbReference type="EMBL" id="FOEV01000004">
    <property type="protein sequence ID" value="SEQ14793.1"/>
    <property type="molecule type" value="Genomic_DNA"/>
</dbReference>
<evidence type="ECO:0000256" key="7">
    <source>
        <dbReference type="RuleBase" id="RU004466"/>
    </source>
</evidence>
<dbReference type="Pfam" id="PF00348">
    <property type="entry name" value="polyprenyl_synt"/>
    <property type="match status" value="1"/>
</dbReference>
<dbReference type="Proteomes" id="UP000183210">
    <property type="component" value="Unassembled WGS sequence"/>
</dbReference>
<dbReference type="GO" id="GO:0016114">
    <property type="term" value="P:terpenoid biosynthetic process"/>
    <property type="evidence" value="ECO:0007669"/>
    <property type="project" value="UniProtKB-ARBA"/>
</dbReference>
<sequence length="297" mass="31771">MATVLVPKLPKECAFELVTERARIDTRLEELLPPVENDDLIAAAMREGALAPGKRIRPLLMLLASRDLDAFSPAILDLGCAVEMVHAASLFLDDMPCMDNATLRRGRPTIHVQFGEDVAVLGAVALLSHAFCVVASTSGVAPVLRNQMVCMLTSAVGSQGLVRGQYRDLREGAKSRSAEAINSTNHLKTGLLFTTALDMTTLAVSAKPSVREGMHRFATELGLAFQLLDDLQDGHGLGKDAHQDDGKSTLVALLGRESVQAQLENHLSTARNTLAGMGLMGGGLDHMLDALFGQPIR</sequence>
<dbReference type="GO" id="GO:0004659">
    <property type="term" value="F:prenyltransferase activity"/>
    <property type="evidence" value="ECO:0007669"/>
    <property type="project" value="InterPro"/>
</dbReference>
<evidence type="ECO:0000256" key="2">
    <source>
        <dbReference type="ARBA" id="ARBA00006706"/>
    </source>
</evidence>
<dbReference type="GO" id="GO:0046872">
    <property type="term" value="F:metal ion binding"/>
    <property type="evidence" value="ECO:0007669"/>
    <property type="project" value="UniProtKB-KW"/>
</dbReference>
<dbReference type="AlphaFoldDB" id="A0A9X8MAX4"/>
<dbReference type="InterPro" id="IPR033749">
    <property type="entry name" value="Polyprenyl_synt_CS"/>
</dbReference>
<proteinExistence type="inferred from homology"/>
<evidence type="ECO:0000256" key="5">
    <source>
        <dbReference type="ARBA" id="ARBA00022842"/>
    </source>
</evidence>
<evidence type="ECO:0000256" key="1">
    <source>
        <dbReference type="ARBA" id="ARBA00001946"/>
    </source>
</evidence>
<protein>
    <submittedName>
        <fullName evidence="8">Geranylgeranyl diphosphate synthase, type II</fullName>
    </submittedName>
</protein>
<dbReference type="FunFam" id="1.10.600.10:FF:000001">
    <property type="entry name" value="Geranylgeranyl diphosphate synthase"/>
    <property type="match status" value="1"/>
</dbReference>
<dbReference type="InterPro" id="IPR000092">
    <property type="entry name" value="Polyprenyl_synt"/>
</dbReference>
<evidence type="ECO:0000313" key="9">
    <source>
        <dbReference type="Proteomes" id="UP000183210"/>
    </source>
</evidence>
<dbReference type="PANTHER" id="PTHR43281">
    <property type="entry name" value="FARNESYL DIPHOSPHATE SYNTHASE"/>
    <property type="match status" value="1"/>
</dbReference>
<keyword evidence="3 7" id="KW-0808">Transferase</keyword>
<comment type="cofactor">
    <cofactor evidence="1">
        <name>Mg(2+)</name>
        <dbReference type="ChEBI" id="CHEBI:18420"/>
    </cofactor>
</comment>
<accession>A0A9X8MAX4</accession>
<dbReference type="SUPFAM" id="SSF48576">
    <property type="entry name" value="Terpenoid synthases"/>
    <property type="match status" value="1"/>
</dbReference>
<dbReference type="CDD" id="cd00685">
    <property type="entry name" value="Trans_IPPS_HT"/>
    <property type="match status" value="1"/>
</dbReference>
<dbReference type="GeneID" id="300269545"/>
<gene>
    <name evidence="8" type="ORF">SAMN05216409_10479</name>
</gene>
<comment type="caution">
    <text evidence="8">The sequence shown here is derived from an EMBL/GenBank/DDBJ whole genome shotgun (WGS) entry which is preliminary data.</text>
</comment>
<dbReference type="PROSITE" id="PS00444">
    <property type="entry name" value="POLYPRENYL_SYNTHASE_2"/>
    <property type="match status" value="1"/>
</dbReference>
<evidence type="ECO:0000256" key="6">
    <source>
        <dbReference type="ARBA" id="ARBA00023229"/>
    </source>
</evidence>
<comment type="similarity">
    <text evidence="2 7">Belongs to the FPP/GGPP synthase family.</text>
</comment>
<evidence type="ECO:0000256" key="4">
    <source>
        <dbReference type="ARBA" id="ARBA00022723"/>
    </source>
</evidence>
<name>A0A9X8MAX4_9PSED</name>
<dbReference type="GO" id="GO:0008654">
    <property type="term" value="P:phospholipid biosynthetic process"/>
    <property type="evidence" value="ECO:0007669"/>
    <property type="project" value="UniProtKB-ARBA"/>
</dbReference>
<evidence type="ECO:0000313" key="8">
    <source>
        <dbReference type="EMBL" id="SEQ14793.1"/>
    </source>
</evidence>
<evidence type="ECO:0000256" key="3">
    <source>
        <dbReference type="ARBA" id="ARBA00022679"/>
    </source>
</evidence>